<gene>
    <name evidence="1" type="ORF">FAS41_30360</name>
</gene>
<reference evidence="1 2" key="1">
    <citation type="submission" date="2019-04" db="EMBL/GenBank/DDBJ databases">
        <authorList>
            <person name="Li M."/>
        </authorList>
    </citation>
    <scope>NUCLEOTIDE SEQUENCE [LARGE SCALE GENOMIC DNA]</scope>
    <source>
        <strain evidence="1 2">LAM1902</strain>
    </source>
</reference>
<dbReference type="RefSeq" id="WP_138526968.1">
    <property type="nucleotide sequence ID" value="NZ_SWDV01000088.1"/>
</dbReference>
<evidence type="ECO:0000313" key="1">
    <source>
        <dbReference type="EMBL" id="TLX69697.1"/>
    </source>
</evidence>
<dbReference type="OrthoDB" id="6882808at2"/>
<dbReference type="Proteomes" id="UP000306635">
    <property type="component" value="Unassembled WGS sequence"/>
</dbReference>
<protein>
    <submittedName>
        <fullName evidence="1">Uncharacterized protein</fullName>
    </submittedName>
</protein>
<accession>A0A5R9QLR4</accession>
<name>A0A5R9QLR4_9PSED</name>
<keyword evidence="2" id="KW-1185">Reference proteome</keyword>
<evidence type="ECO:0000313" key="2">
    <source>
        <dbReference type="Proteomes" id="UP000306635"/>
    </source>
</evidence>
<dbReference type="GeneID" id="300409034"/>
<sequence>MDLNHENLRRQALEFRERNEQEVNAVQSDLVRSGLVLLDKVCSAVLGQGELSLVREALVGNNLSQVFSLLRPRAHDLGRVDHAGIYWEWIDAYGFFQDAVDTSWRYMTIERRAQALAWASQKTSAINSYCKQ</sequence>
<comment type="caution">
    <text evidence="1">The sequence shown here is derived from an EMBL/GenBank/DDBJ whole genome shotgun (WGS) entry which is preliminary data.</text>
</comment>
<proteinExistence type="predicted"/>
<dbReference type="AlphaFoldDB" id="A0A5R9QLR4"/>
<dbReference type="EMBL" id="SWDV01000088">
    <property type="protein sequence ID" value="TLX69697.1"/>
    <property type="molecule type" value="Genomic_DNA"/>
</dbReference>
<organism evidence="1 2">
    <name type="scientific">Pseudomonas nicosulfuronedens</name>
    <dbReference type="NCBI Taxonomy" id="2571105"/>
    <lineage>
        <taxon>Bacteria</taxon>
        <taxon>Pseudomonadati</taxon>
        <taxon>Pseudomonadota</taxon>
        <taxon>Gammaproteobacteria</taxon>
        <taxon>Pseudomonadales</taxon>
        <taxon>Pseudomonadaceae</taxon>
        <taxon>Pseudomonas</taxon>
    </lineage>
</organism>